<dbReference type="Gene3D" id="3.40.47.10">
    <property type="match status" value="1"/>
</dbReference>
<organism evidence="4 5">
    <name type="scientific">Enteractinococcus helveticum</name>
    <dbReference type="NCBI Taxonomy" id="1837282"/>
    <lineage>
        <taxon>Bacteria</taxon>
        <taxon>Bacillati</taxon>
        <taxon>Actinomycetota</taxon>
        <taxon>Actinomycetes</taxon>
        <taxon>Micrococcales</taxon>
        <taxon>Micrococcaceae</taxon>
    </lineage>
</organism>
<dbReference type="InterPro" id="IPR016039">
    <property type="entry name" value="Thiolase-like"/>
</dbReference>
<evidence type="ECO:0000256" key="1">
    <source>
        <dbReference type="ARBA" id="ARBA00022679"/>
    </source>
</evidence>
<evidence type="ECO:0000256" key="2">
    <source>
        <dbReference type="ARBA" id="ARBA00023315"/>
    </source>
</evidence>
<evidence type="ECO:0000313" key="4">
    <source>
        <dbReference type="EMBL" id="HJF15636.1"/>
    </source>
</evidence>
<evidence type="ECO:0000313" key="5">
    <source>
        <dbReference type="Proteomes" id="UP000703315"/>
    </source>
</evidence>
<dbReference type="PANTHER" id="PTHR34069">
    <property type="entry name" value="3-OXOACYL-[ACYL-CARRIER-PROTEIN] SYNTHASE 3"/>
    <property type="match status" value="1"/>
</dbReference>
<proteinExistence type="predicted"/>
<name>A0A921K8U3_9MICC</name>
<dbReference type="Pfam" id="PF08541">
    <property type="entry name" value="ACP_syn_III_C"/>
    <property type="match status" value="1"/>
</dbReference>
<comment type="caution">
    <text evidence="4">The sequence shown here is derived from an EMBL/GenBank/DDBJ whole genome shotgun (WGS) entry which is preliminary data.</text>
</comment>
<evidence type="ECO:0000259" key="3">
    <source>
        <dbReference type="Pfam" id="PF08541"/>
    </source>
</evidence>
<keyword evidence="1" id="KW-0808">Transferase</keyword>
<dbReference type="SUPFAM" id="SSF53901">
    <property type="entry name" value="Thiolase-like"/>
    <property type="match status" value="1"/>
</dbReference>
<protein>
    <recommendedName>
        <fullName evidence="3">Beta-ketoacyl-[acyl-carrier-protein] synthase III C-terminal domain-containing protein</fullName>
    </recommendedName>
</protein>
<keyword evidence="2" id="KW-0012">Acyltransferase</keyword>
<reference evidence="4" key="1">
    <citation type="journal article" date="2021" name="PeerJ">
        <title>Extensive microbial diversity within the chicken gut microbiome revealed by metagenomics and culture.</title>
        <authorList>
            <person name="Gilroy R."/>
            <person name="Ravi A."/>
            <person name="Getino M."/>
            <person name="Pursley I."/>
            <person name="Horton D.L."/>
            <person name="Alikhan N.F."/>
            <person name="Baker D."/>
            <person name="Gharbi K."/>
            <person name="Hall N."/>
            <person name="Watson M."/>
            <person name="Adriaenssens E.M."/>
            <person name="Foster-Nyarko E."/>
            <person name="Jarju S."/>
            <person name="Secka A."/>
            <person name="Antonio M."/>
            <person name="Oren A."/>
            <person name="Chaudhuri R.R."/>
            <person name="La Ragione R."/>
            <person name="Hildebrand F."/>
            <person name="Pallen M.J."/>
        </authorList>
    </citation>
    <scope>NUCLEOTIDE SEQUENCE</scope>
    <source>
        <strain evidence="4">ChiHjej13B12-14962</strain>
    </source>
</reference>
<dbReference type="EMBL" id="DYXC01000145">
    <property type="protein sequence ID" value="HJF15636.1"/>
    <property type="molecule type" value="Genomic_DNA"/>
</dbReference>
<sequence length="121" mass="12817">METPDILFAQDGRAVFRWAITEAARHAQRALEVAQIQGDEIAAFIPHQANLRIIEPSAEQLNLRNAIVSTDVQESGNTSAASIPLALSKLLQQHAVPSGAPLLLFGFGGGFSYAALVVAAP</sequence>
<accession>A0A921K8U3</accession>
<dbReference type="RefSeq" id="WP_303908119.1">
    <property type="nucleotide sequence ID" value="NZ_DYXC01000145.1"/>
</dbReference>
<dbReference type="AlphaFoldDB" id="A0A921K8U3"/>
<dbReference type="GO" id="GO:0016746">
    <property type="term" value="F:acyltransferase activity"/>
    <property type="evidence" value="ECO:0007669"/>
    <property type="project" value="UniProtKB-KW"/>
</dbReference>
<dbReference type="PANTHER" id="PTHR34069:SF2">
    <property type="entry name" value="BETA-KETOACYL-[ACYL-CARRIER-PROTEIN] SYNTHASE III"/>
    <property type="match status" value="1"/>
</dbReference>
<gene>
    <name evidence="4" type="ORF">K8V32_12730</name>
</gene>
<reference evidence="4" key="2">
    <citation type="submission" date="2021-09" db="EMBL/GenBank/DDBJ databases">
        <authorList>
            <person name="Gilroy R."/>
        </authorList>
    </citation>
    <scope>NUCLEOTIDE SEQUENCE</scope>
    <source>
        <strain evidence="4">ChiHjej13B12-14962</strain>
    </source>
</reference>
<dbReference type="Proteomes" id="UP000703315">
    <property type="component" value="Unassembled WGS sequence"/>
</dbReference>
<dbReference type="InterPro" id="IPR013747">
    <property type="entry name" value="ACP_syn_III_C"/>
</dbReference>
<dbReference type="GO" id="GO:0044550">
    <property type="term" value="P:secondary metabolite biosynthetic process"/>
    <property type="evidence" value="ECO:0007669"/>
    <property type="project" value="TreeGrafter"/>
</dbReference>
<feature type="domain" description="Beta-ketoacyl-[acyl-carrier-protein] synthase III C-terminal" evidence="3">
    <location>
        <begin position="31"/>
        <end position="118"/>
    </location>
</feature>